<dbReference type="Proteomes" id="UP000186922">
    <property type="component" value="Unassembled WGS sequence"/>
</dbReference>
<accession>A0A1D1UK46</accession>
<gene>
    <name evidence="1" type="primary">RvY_00775-1</name>
    <name evidence="1" type="synonym">RvY_00775.1</name>
    <name evidence="1" type="ORF">RvY_00775</name>
</gene>
<keyword evidence="2" id="KW-1185">Reference proteome</keyword>
<sequence length="145" mass="16394">MKSAFKENPILRRKLRRRTSTVHSCSRYTTCPAWLLYRASQLLPSLRPSSSNKVDEKNIIAEGMTKHAQSNAQHRNWNIPKMGCGHGSSEVWGHSVEAQLTKFEKGKRGFRDCLKNCRPPHGKLRSSPLSYPGPCPNFLDFASTP</sequence>
<proteinExistence type="predicted"/>
<name>A0A1D1UK46_RAMVA</name>
<comment type="caution">
    <text evidence="1">The sequence shown here is derived from an EMBL/GenBank/DDBJ whole genome shotgun (WGS) entry which is preliminary data.</text>
</comment>
<reference evidence="1 2" key="1">
    <citation type="journal article" date="2016" name="Nat. Commun.">
        <title>Extremotolerant tardigrade genome and improved radiotolerance of human cultured cells by tardigrade-unique protein.</title>
        <authorList>
            <person name="Hashimoto T."/>
            <person name="Horikawa D.D."/>
            <person name="Saito Y."/>
            <person name="Kuwahara H."/>
            <person name="Kozuka-Hata H."/>
            <person name="Shin-I T."/>
            <person name="Minakuchi Y."/>
            <person name="Ohishi K."/>
            <person name="Motoyama A."/>
            <person name="Aizu T."/>
            <person name="Enomoto A."/>
            <person name="Kondo K."/>
            <person name="Tanaka S."/>
            <person name="Hara Y."/>
            <person name="Koshikawa S."/>
            <person name="Sagara H."/>
            <person name="Miura T."/>
            <person name="Yokobori S."/>
            <person name="Miyagawa K."/>
            <person name="Suzuki Y."/>
            <person name="Kubo T."/>
            <person name="Oyama M."/>
            <person name="Kohara Y."/>
            <person name="Fujiyama A."/>
            <person name="Arakawa K."/>
            <person name="Katayama T."/>
            <person name="Toyoda A."/>
            <person name="Kunieda T."/>
        </authorList>
    </citation>
    <scope>NUCLEOTIDE SEQUENCE [LARGE SCALE GENOMIC DNA]</scope>
    <source>
        <strain evidence="1 2">YOKOZUNA-1</strain>
    </source>
</reference>
<protein>
    <submittedName>
        <fullName evidence="1">Uncharacterized protein</fullName>
    </submittedName>
</protein>
<evidence type="ECO:0000313" key="2">
    <source>
        <dbReference type="Proteomes" id="UP000186922"/>
    </source>
</evidence>
<dbReference type="EMBL" id="BDGG01000001">
    <property type="protein sequence ID" value="GAU88002.1"/>
    <property type="molecule type" value="Genomic_DNA"/>
</dbReference>
<dbReference type="AlphaFoldDB" id="A0A1D1UK46"/>
<evidence type="ECO:0000313" key="1">
    <source>
        <dbReference type="EMBL" id="GAU88002.1"/>
    </source>
</evidence>
<organism evidence="1 2">
    <name type="scientific">Ramazzottius varieornatus</name>
    <name type="common">Water bear</name>
    <name type="synonym">Tardigrade</name>
    <dbReference type="NCBI Taxonomy" id="947166"/>
    <lineage>
        <taxon>Eukaryota</taxon>
        <taxon>Metazoa</taxon>
        <taxon>Ecdysozoa</taxon>
        <taxon>Tardigrada</taxon>
        <taxon>Eutardigrada</taxon>
        <taxon>Parachela</taxon>
        <taxon>Hypsibioidea</taxon>
        <taxon>Ramazzottiidae</taxon>
        <taxon>Ramazzottius</taxon>
    </lineage>
</organism>